<evidence type="ECO:0000256" key="1">
    <source>
        <dbReference type="ARBA" id="ARBA00009995"/>
    </source>
</evidence>
<gene>
    <name evidence="2" type="ORF">IFM89_027164</name>
</gene>
<comment type="caution">
    <text evidence="2">The sequence shown here is derived from an EMBL/GenBank/DDBJ whole genome shotgun (WGS) entry which is preliminary data.</text>
</comment>
<name>A0A835IG22_9MAGN</name>
<dbReference type="Gene3D" id="3.40.50.2000">
    <property type="entry name" value="Glycogen Phosphorylase B"/>
    <property type="match status" value="1"/>
</dbReference>
<dbReference type="PANTHER" id="PTHR11926">
    <property type="entry name" value="GLUCOSYL/GLUCURONOSYL TRANSFERASES"/>
    <property type="match status" value="1"/>
</dbReference>
<accession>A0A835IG22</accession>
<dbReference type="PANTHER" id="PTHR11926:SF774">
    <property type="entry name" value="UDP-GLYCOSYLTRANSFERASE 85A1-RELATED"/>
    <property type="match status" value="1"/>
</dbReference>
<sequence length="185" mass="20427">MVENQPHVAALAFPFGSHASQIFNITRRLAIAAPDVTFSFFNTPKSNRSLFESSNDCSGYDNIKIYDVDDGVPANHVFSGNHFEEMDLFIKATPDNFRKAIEKAVLDTKKKISCVTNDGFLWMTGIIAAELGVPWVPVWAPGASSLSVHFYTDAIRENTHGRNEVLSFIPGMSSVSVCDIPRRSV</sequence>
<proteinExistence type="inferred from homology"/>
<dbReference type="GO" id="GO:0080044">
    <property type="term" value="F:quercetin 7-O-glucosyltransferase activity"/>
    <property type="evidence" value="ECO:0007669"/>
    <property type="project" value="TreeGrafter"/>
</dbReference>
<reference evidence="2 3" key="1">
    <citation type="submission" date="2020-10" db="EMBL/GenBank/DDBJ databases">
        <title>The Coptis chinensis genome and diversification of protoberbering-type alkaloids.</title>
        <authorList>
            <person name="Wang B."/>
            <person name="Shu S."/>
            <person name="Song C."/>
            <person name="Liu Y."/>
        </authorList>
    </citation>
    <scope>NUCLEOTIDE SEQUENCE [LARGE SCALE GENOMIC DNA]</scope>
    <source>
        <strain evidence="2">HL-2020</strain>
        <tissue evidence="2">Leaf</tissue>
    </source>
</reference>
<keyword evidence="3" id="KW-1185">Reference proteome</keyword>
<dbReference type="Proteomes" id="UP000631114">
    <property type="component" value="Unassembled WGS sequence"/>
</dbReference>
<protein>
    <submittedName>
        <fullName evidence="2">Uncharacterized protein</fullName>
    </submittedName>
</protein>
<evidence type="ECO:0000313" key="3">
    <source>
        <dbReference type="Proteomes" id="UP000631114"/>
    </source>
</evidence>
<comment type="similarity">
    <text evidence="1">Belongs to the UDP-glycosyltransferase family.</text>
</comment>
<evidence type="ECO:0000313" key="2">
    <source>
        <dbReference type="EMBL" id="KAF9615918.1"/>
    </source>
</evidence>
<dbReference type="GO" id="GO:0080043">
    <property type="term" value="F:quercetin 3-O-glucosyltransferase activity"/>
    <property type="evidence" value="ECO:0007669"/>
    <property type="project" value="TreeGrafter"/>
</dbReference>
<dbReference type="EMBL" id="JADFTS010000003">
    <property type="protein sequence ID" value="KAF9615918.1"/>
    <property type="molecule type" value="Genomic_DNA"/>
</dbReference>
<dbReference type="SUPFAM" id="SSF53756">
    <property type="entry name" value="UDP-Glycosyltransferase/glycogen phosphorylase"/>
    <property type="match status" value="1"/>
</dbReference>
<dbReference type="AlphaFoldDB" id="A0A835IG22"/>
<dbReference type="OrthoDB" id="5835829at2759"/>
<organism evidence="2 3">
    <name type="scientific">Coptis chinensis</name>
    <dbReference type="NCBI Taxonomy" id="261450"/>
    <lineage>
        <taxon>Eukaryota</taxon>
        <taxon>Viridiplantae</taxon>
        <taxon>Streptophyta</taxon>
        <taxon>Embryophyta</taxon>
        <taxon>Tracheophyta</taxon>
        <taxon>Spermatophyta</taxon>
        <taxon>Magnoliopsida</taxon>
        <taxon>Ranunculales</taxon>
        <taxon>Ranunculaceae</taxon>
        <taxon>Coptidoideae</taxon>
        <taxon>Coptis</taxon>
    </lineage>
</organism>